<evidence type="ECO:0000259" key="2">
    <source>
        <dbReference type="SMART" id="SM00822"/>
    </source>
</evidence>
<dbReference type="SUPFAM" id="SSF51735">
    <property type="entry name" value="NAD(P)-binding Rossmann-fold domains"/>
    <property type="match status" value="1"/>
</dbReference>
<dbReference type="SMART" id="SM00822">
    <property type="entry name" value="PKS_KR"/>
    <property type="match status" value="1"/>
</dbReference>
<dbReference type="InterPro" id="IPR057326">
    <property type="entry name" value="KR_dom"/>
</dbReference>
<dbReference type="InterPro" id="IPR020904">
    <property type="entry name" value="Sc_DH/Rdtase_CS"/>
</dbReference>
<reference evidence="3" key="1">
    <citation type="submission" date="2021-01" db="EMBL/GenBank/DDBJ databases">
        <title>Whole genome shotgun sequence of Actinoplanes rishiriensis NBRC 108556.</title>
        <authorList>
            <person name="Komaki H."/>
            <person name="Tamura T."/>
        </authorList>
    </citation>
    <scope>NUCLEOTIDE SEQUENCE</scope>
    <source>
        <strain evidence="3">NBRC 108556</strain>
    </source>
</reference>
<protein>
    <submittedName>
        <fullName evidence="3">Beta-ketoacyl-ACP reductase</fullName>
    </submittedName>
</protein>
<name>A0A919KAX9_9ACTN</name>
<dbReference type="Pfam" id="PF13561">
    <property type="entry name" value="adh_short_C2"/>
    <property type="match status" value="1"/>
</dbReference>
<comment type="caution">
    <text evidence="3">The sequence shown here is derived from an EMBL/GenBank/DDBJ whole genome shotgun (WGS) entry which is preliminary data.</text>
</comment>
<dbReference type="AlphaFoldDB" id="A0A919KAX9"/>
<dbReference type="InterPro" id="IPR002347">
    <property type="entry name" value="SDR_fam"/>
</dbReference>
<keyword evidence="4" id="KW-1185">Reference proteome</keyword>
<dbReference type="RefSeq" id="WP_203787124.1">
    <property type="nucleotide sequence ID" value="NZ_BOMV01000078.1"/>
</dbReference>
<organism evidence="3 4">
    <name type="scientific">Paractinoplanes rishiriensis</name>
    <dbReference type="NCBI Taxonomy" id="1050105"/>
    <lineage>
        <taxon>Bacteria</taxon>
        <taxon>Bacillati</taxon>
        <taxon>Actinomycetota</taxon>
        <taxon>Actinomycetes</taxon>
        <taxon>Micromonosporales</taxon>
        <taxon>Micromonosporaceae</taxon>
        <taxon>Paractinoplanes</taxon>
    </lineage>
</organism>
<dbReference type="Proteomes" id="UP000636960">
    <property type="component" value="Unassembled WGS sequence"/>
</dbReference>
<dbReference type="PANTHER" id="PTHR42879:SF2">
    <property type="entry name" value="3-OXOACYL-[ACYL-CARRIER-PROTEIN] REDUCTASE FABG"/>
    <property type="match status" value="1"/>
</dbReference>
<dbReference type="Gene3D" id="3.40.50.720">
    <property type="entry name" value="NAD(P)-binding Rossmann-like Domain"/>
    <property type="match status" value="1"/>
</dbReference>
<dbReference type="GO" id="GO:0032787">
    <property type="term" value="P:monocarboxylic acid metabolic process"/>
    <property type="evidence" value="ECO:0007669"/>
    <property type="project" value="UniProtKB-ARBA"/>
</dbReference>
<dbReference type="InterPro" id="IPR036291">
    <property type="entry name" value="NAD(P)-bd_dom_sf"/>
</dbReference>
<dbReference type="PROSITE" id="PS00061">
    <property type="entry name" value="ADH_SHORT"/>
    <property type="match status" value="1"/>
</dbReference>
<gene>
    <name evidence="3" type="ORF">Ari01nite_73910</name>
</gene>
<evidence type="ECO:0000313" key="4">
    <source>
        <dbReference type="Proteomes" id="UP000636960"/>
    </source>
</evidence>
<dbReference type="CDD" id="cd05233">
    <property type="entry name" value="SDR_c"/>
    <property type="match status" value="1"/>
</dbReference>
<dbReference type="EMBL" id="BOMV01000078">
    <property type="protein sequence ID" value="GIE99926.1"/>
    <property type="molecule type" value="Genomic_DNA"/>
</dbReference>
<dbReference type="PRINTS" id="PR00080">
    <property type="entry name" value="SDRFAMILY"/>
</dbReference>
<proteinExistence type="inferred from homology"/>
<sequence length="243" mass="24824">MSRRILVTGARRGIGAAIAAGLAEPGGRLVLHHLDAPKEALAVARRCRERGAAVEILEADLSDMAAVQRLAAAAGPIDVLVNNAARASNVAIEELTPAEWQATFAVNVTAPMLLSRALGAGMAERGWGRIVNITSATVRLGGPSGPSYVASKAALVGLTRSLARTMGGAGITVNAVSPGAIRTESEAELSGGRDQDAEILATQAIPRRLVPADLVAVVRFLTGPDAGATTGQVIEVGAGLVYR</sequence>
<accession>A0A919KAX9</accession>
<evidence type="ECO:0000313" key="3">
    <source>
        <dbReference type="EMBL" id="GIE99926.1"/>
    </source>
</evidence>
<comment type="similarity">
    <text evidence="1">Belongs to the short-chain dehydrogenases/reductases (SDR) family.</text>
</comment>
<evidence type="ECO:0000256" key="1">
    <source>
        <dbReference type="ARBA" id="ARBA00006484"/>
    </source>
</evidence>
<feature type="domain" description="Ketoreductase" evidence="2">
    <location>
        <begin position="3"/>
        <end position="184"/>
    </location>
</feature>
<dbReference type="InterPro" id="IPR050259">
    <property type="entry name" value="SDR"/>
</dbReference>
<dbReference type="PRINTS" id="PR00081">
    <property type="entry name" value="GDHRDH"/>
</dbReference>
<dbReference type="PANTHER" id="PTHR42879">
    <property type="entry name" value="3-OXOACYL-(ACYL-CARRIER-PROTEIN) REDUCTASE"/>
    <property type="match status" value="1"/>
</dbReference>